<evidence type="ECO:0000313" key="2">
    <source>
        <dbReference type="Proteomes" id="UP000233556"/>
    </source>
</evidence>
<organism evidence="1 2">
    <name type="scientific">Limosa lapponica baueri</name>
    <dbReference type="NCBI Taxonomy" id="1758121"/>
    <lineage>
        <taxon>Eukaryota</taxon>
        <taxon>Metazoa</taxon>
        <taxon>Chordata</taxon>
        <taxon>Craniata</taxon>
        <taxon>Vertebrata</taxon>
        <taxon>Euteleostomi</taxon>
        <taxon>Archelosauria</taxon>
        <taxon>Archosauria</taxon>
        <taxon>Dinosauria</taxon>
        <taxon>Saurischia</taxon>
        <taxon>Theropoda</taxon>
        <taxon>Coelurosauria</taxon>
        <taxon>Aves</taxon>
        <taxon>Neognathae</taxon>
        <taxon>Neoaves</taxon>
        <taxon>Charadriiformes</taxon>
        <taxon>Scolopacidae</taxon>
        <taxon>Limosa</taxon>
    </lineage>
</organism>
<dbReference type="AlphaFoldDB" id="A0A2I0UA80"/>
<dbReference type="PANTHER" id="PTHR33332">
    <property type="entry name" value="REVERSE TRANSCRIPTASE DOMAIN-CONTAINING PROTEIN"/>
    <property type="match status" value="1"/>
</dbReference>
<accession>A0A2I0UA80</accession>
<dbReference type="Proteomes" id="UP000233556">
    <property type="component" value="Unassembled WGS sequence"/>
</dbReference>
<reference evidence="2" key="1">
    <citation type="submission" date="2017-11" db="EMBL/GenBank/DDBJ databases">
        <authorList>
            <person name="Lima N.C."/>
            <person name="Parody-Merino A.M."/>
            <person name="Battley P.F."/>
            <person name="Fidler A.E."/>
            <person name="Prosdocimi F."/>
        </authorList>
    </citation>
    <scope>NUCLEOTIDE SEQUENCE [LARGE SCALE GENOMIC DNA]</scope>
</reference>
<reference evidence="2" key="2">
    <citation type="submission" date="2017-12" db="EMBL/GenBank/DDBJ databases">
        <title>Genome sequence of the Bar-tailed Godwit (Limosa lapponica baueri).</title>
        <authorList>
            <person name="Lima N.C.B."/>
            <person name="Parody-Merino A.M."/>
            <person name="Battley P.F."/>
            <person name="Fidler A.E."/>
            <person name="Prosdocimi F."/>
        </authorList>
    </citation>
    <scope>NUCLEOTIDE SEQUENCE [LARGE SCALE GENOMIC DNA]</scope>
</reference>
<name>A0A2I0UA80_LIMLA</name>
<sequence length="121" mass="14255">MSWQSALPIQEANQILFCIKRSIANRLREVILPIYSALVRPCLDYCIQLNKPQPKTDLDLLERVQRRATEMVRGLEHLSSEERLRELGLSSLEKRRLWGDLIMAFEYLKGAYKKDGERLFY</sequence>
<proteinExistence type="predicted"/>
<dbReference type="EMBL" id="KZ505945">
    <property type="protein sequence ID" value="PKU42976.1"/>
    <property type="molecule type" value="Genomic_DNA"/>
</dbReference>
<evidence type="ECO:0000313" key="1">
    <source>
        <dbReference type="EMBL" id="PKU42976.1"/>
    </source>
</evidence>
<keyword evidence="2" id="KW-1185">Reference proteome</keyword>
<gene>
    <name evidence="1" type="ORF">llap_6737</name>
</gene>
<protein>
    <submittedName>
        <fullName evidence="1">Uncharacterized protein</fullName>
    </submittedName>
</protein>